<dbReference type="PROSITE" id="PS50885">
    <property type="entry name" value="HAMP"/>
    <property type="match status" value="1"/>
</dbReference>
<dbReference type="InterPro" id="IPR024478">
    <property type="entry name" value="HlyB_4HB_MCP"/>
</dbReference>
<sequence length="472" mass="51009">MSKMSTGSVPDSAATTHAPAKPHRRGPLAWFKHPKRAFADLRISTKIASVALVVASVFAAVGVTGLVSIRDLAAQQDYQYRTNVLALSHMTDARSAVGTQLEVVVSHILSEPGFYRNQYEMKIVTTDQRLDTDLVELHKLSLARTEARALDAFESLLKLWRTARDGALAASRSGDRQKATAMLLVESEAVARSVKTRADAVLGQLVESVATGARDSLSSSRDTERLMLLSLVAGAVVAITLSVLAARTLSRPLREAVEVLTAVGRGDFSQRLTVRGNDEVGQLGLELNRTLVTLRDAFAGLKHQAYHDNLTGLANRALLRELLTDAFTRAGPGTHLALLLLDLDGFKQVNDVHGHGVGDQLLIAVADRLRSGLQGPDDTAARLGGDEFAVLLDGFDRPANAYEVADRLLTSISEPLVLPGVELRPRASIGIVLWRGHADIDTLIRDADLAMYEAKAQGKHTVVRFEQMKAMS</sequence>
<feature type="region of interest" description="Disordered" evidence="3">
    <location>
        <begin position="1"/>
        <end position="27"/>
    </location>
</feature>
<evidence type="ECO:0000259" key="5">
    <source>
        <dbReference type="PROSITE" id="PS50885"/>
    </source>
</evidence>
<evidence type="ECO:0008006" key="9">
    <source>
        <dbReference type="Google" id="ProtNLM"/>
    </source>
</evidence>
<dbReference type="Gene3D" id="3.30.70.270">
    <property type="match status" value="1"/>
</dbReference>
<dbReference type="SUPFAM" id="SSF55073">
    <property type="entry name" value="Nucleotide cyclase"/>
    <property type="match status" value="1"/>
</dbReference>
<protein>
    <recommendedName>
        <fullName evidence="9">Diguanylate cyclase (GGDEF)-like protein</fullName>
    </recommendedName>
</protein>
<dbReference type="InterPro" id="IPR029787">
    <property type="entry name" value="Nucleotide_cyclase"/>
</dbReference>
<feature type="compositionally biased region" description="Polar residues" evidence="3">
    <location>
        <begin position="1"/>
        <end position="15"/>
    </location>
</feature>
<dbReference type="CDD" id="cd01949">
    <property type="entry name" value="GGDEF"/>
    <property type="match status" value="1"/>
</dbReference>
<feature type="domain" description="GGDEF" evidence="6">
    <location>
        <begin position="334"/>
        <end position="467"/>
    </location>
</feature>
<dbReference type="Proteomes" id="UP000624709">
    <property type="component" value="Unassembled WGS sequence"/>
</dbReference>
<dbReference type="InterPro" id="IPR043128">
    <property type="entry name" value="Rev_trsase/Diguanyl_cyclase"/>
</dbReference>
<dbReference type="CDD" id="cd06225">
    <property type="entry name" value="HAMP"/>
    <property type="match status" value="1"/>
</dbReference>
<evidence type="ECO:0000313" key="7">
    <source>
        <dbReference type="EMBL" id="GIE68422.1"/>
    </source>
</evidence>
<reference evidence="7 8" key="1">
    <citation type="submission" date="2021-01" db="EMBL/GenBank/DDBJ databases">
        <title>Whole genome shotgun sequence of Actinoplanes palleronii NBRC 14916.</title>
        <authorList>
            <person name="Komaki H."/>
            <person name="Tamura T."/>
        </authorList>
    </citation>
    <scope>NUCLEOTIDE SEQUENCE [LARGE SCALE GENOMIC DNA]</scope>
    <source>
        <strain evidence="7 8">NBRC 14916</strain>
    </source>
</reference>
<dbReference type="PROSITE" id="PS50887">
    <property type="entry name" value="GGDEF"/>
    <property type="match status" value="1"/>
</dbReference>
<dbReference type="Pfam" id="PF00672">
    <property type="entry name" value="HAMP"/>
    <property type="match status" value="1"/>
</dbReference>
<dbReference type="PANTHER" id="PTHR46663">
    <property type="entry name" value="DIGUANYLATE CYCLASE DGCT-RELATED"/>
    <property type="match status" value="1"/>
</dbReference>
<evidence type="ECO:0000259" key="6">
    <source>
        <dbReference type="PROSITE" id="PS50887"/>
    </source>
</evidence>
<keyword evidence="2 4" id="KW-1133">Transmembrane helix</keyword>
<proteinExistence type="predicted"/>
<keyword evidence="8" id="KW-1185">Reference proteome</keyword>
<feature type="transmembrane region" description="Helical" evidence="4">
    <location>
        <begin position="47"/>
        <end position="69"/>
    </location>
</feature>
<dbReference type="NCBIfam" id="TIGR00254">
    <property type="entry name" value="GGDEF"/>
    <property type="match status" value="1"/>
</dbReference>
<name>A0ABQ4BCK6_9ACTN</name>
<evidence type="ECO:0000256" key="1">
    <source>
        <dbReference type="ARBA" id="ARBA00022692"/>
    </source>
</evidence>
<keyword evidence="1 4" id="KW-0812">Transmembrane</keyword>
<dbReference type="InterPro" id="IPR000160">
    <property type="entry name" value="GGDEF_dom"/>
</dbReference>
<dbReference type="SMART" id="SM00267">
    <property type="entry name" value="GGDEF"/>
    <property type="match status" value="1"/>
</dbReference>
<dbReference type="PANTHER" id="PTHR46663:SF3">
    <property type="entry name" value="SLL0267 PROTEIN"/>
    <property type="match status" value="1"/>
</dbReference>
<evidence type="ECO:0000256" key="4">
    <source>
        <dbReference type="SAM" id="Phobius"/>
    </source>
</evidence>
<keyword evidence="4" id="KW-0472">Membrane</keyword>
<dbReference type="InterPro" id="IPR052163">
    <property type="entry name" value="DGC-Regulatory_Protein"/>
</dbReference>
<feature type="transmembrane region" description="Helical" evidence="4">
    <location>
        <begin position="226"/>
        <end position="246"/>
    </location>
</feature>
<dbReference type="Pfam" id="PF12729">
    <property type="entry name" value="4HB_MCP_1"/>
    <property type="match status" value="1"/>
</dbReference>
<evidence type="ECO:0000256" key="3">
    <source>
        <dbReference type="SAM" id="MobiDB-lite"/>
    </source>
</evidence>
<dbReference type="SUPFAM" id="SSF158472">
    <property type="entry name" value="HAMP domain-like"/>
    <property type="match status" value="1"/>
</dbReference>
<dbReference type="Gene3D" id="6.10.340.10">
    <property type="match status" value="1"/>
</dbReference>
<evidence type="ECO:0000313" key="8">
    <source>
        <dbReference type="Proteomes" id="UP000624709"/>
    </source>
</evidence>
<dbReference type="InterPro" id="IPR003660">
    <property type="entry name" value="HAMP_dom"/>
</dbReference>
<dbReference type="EMBL" id="BOMS01000060">
    <property type="protein sequence ID" value="GIE68422.1"/>
    <property type="molecule type" value="Genomic_DNA"/>
</dbReference>
<accession>A0ABQ4BCK6</accession>
<comment type="caution">
    <text evidence="7">The sequence shown here is derived from an EMBL/GenBank/DDBJ whole genome shotgun (WGS) entry which is preliminary data.</text>
</comment>
<feature type="domain" description="HAMP" evidence="5">
    <location>
        <begin position="247"/>
        <end position="299"/>
    </location>
</feature>
<dbReference type="Pfam" id="PF00990">
    <property type="entry name" value="GGDEF"/>
    <property type="match status" value="1"/>
</dbReference>
<organism evidence="7 8">
    <name type="scientific">Actinoplanes palleronii</name>
    <dbReference type="NCBI Taxonomy" id="113570"/>
    <lineage>
        <taxon>Bacteria</taxon>
        <taxon>Bacillati</taxon>
        <taxon>Actinomycetota</taxon>
        <taxon>Actinomycetes</taxon>
        <taxon>Micromonosporales</taxon>
        <taxon>Micromonosporaceae</taxon>
        <taxon>Actinoplanes</taxon>
    </lineage>
</organism>
<evidence type="ECO:0000256" key="2">
    <source>
        <dbReference type="ARBA" id="ARBA00022989"/>
    </source>
</evidence>
<dbReference type="SMART" id="SM00304">
    <property type="entry name" value="HAMP"/>
    <property type="match status" value="1"/>
</dbReference>
<gene>
    <name evidence="7" type="ORF">Apa02nite_045300</name>
</gene>